<feature type="signal peptide" evidence="1">
    <location>
        <begin position="1"/>
        <end position="21"/>
    </location>
</feature>
<feature type="chain" id="PRO_5003082896" description="Cna protein B-type domain" evidence="1">
    <location>
        <begin position="22"/>
        <end position="84"/>
    </location>
</feature>
<evidence type="ECO:0008006" key="4">
    <source>
        <dbReference type="Google" id="ProtNLM"/>
    </source>
</evidence>
<dbReference type="KEGG" id="bxy:BXY_35490"/>
<dbReference type="HOGENOM" id="CLU_2520868_0_0_10"/>
<gene>
    <name evidence="2" type="ORF">BXY_35490</name>
</gene>
<dbReference type="Pfam" id="PF13715">
    <property type="entry name" value="CarbopepD_reg_2"/>
    <property type="match status" value="1"/>
</dbReference>
<dbReference type="AlphaFoldDB" id="D6D283"/>
<reference evidence="2 3" key="2">
    <citation type="submission" date="2010-03" db="EMBL/GenBank/DDBJ databases">
        <authorList>
            <person name="Pajon A."/>
        </authorList>
    </citation>
    <scope>NUCLEOTIDE SEQUENCE [LARGE SCALE GENOMIC DNA]</scope>
    <source>
        <strain evidence="2 3">XB1A</strain>
    </source>
</reference>
<dbReference type="eggNOG" id="COG1629">
    <property type="taxonomic scope" value="Bacteria"/>
</dbReference>
<protein>
    <recommendedName>
        <fullName evidence="4">Cna protein B-type domain</fullName>
    </recommendedName>
</protein>
<dbReference type="Proteomes" id="UP000008795">
    <property type="component" value="Chromosome"/>
</dbReference>
<proteinExistence type="predicted"/>
<evidence type="ECO:0000256" key="1">
    <source>
        <dbReference type="SAM" id="SignalP"/>
    </source>
</evidence>
<reference evidence="2 3" key="1">
    <citation type="submission" date="2010-03" db="EMBL/GenBank/DDBJ databases">
        <title>The genome sequence of Bacteriodes xylanisolvens XB1A.</title>
        <authorList>
            <consortium name="metaHIT consortium -- http://www.metahit.eu/"/>
            <person name="Pajon A."/>
            <person name="Turner K."/>
            <person name="Parkhill J."/>
            <person name="Bernalier A."/>
        </authorList>
    </citation>
    <scope>NUCLEOTIDE SEQUENCE [LARGE SCALE GENOMIC DNA]</scope>
    <source>
        <strain evidence="2 3">XB1A</strain>
    </source>
</reference>
<dbReference type="InterPro" id="IPR008969">
    <property type="entry name" value="CarboxyPept-like_regulatory"/>
</dbReference>
<accession>D6D283</accession>
<evidence type="ECO:0000313" key="3">
    <source>
        <dbReference type="Proteomes" id="UP000008795"/>
    </source>
</evidence>
<dbReference type="PATRIC" id="fig|657309.4.peg.2393"/>
<dbReference type="SUPFAM" id="SSF49464">
    <property type="entry name" value="Carboxypeptidase regulatory domain-like"/>
    <property type="match status" value="1"/>
</dbReference>
<evidence type="ECO:0000313" key="2">
    <source>
        <dbReference type="EMBL" id="CBK68535.1"/>
    </source>
</evidence>
<keyword evidence="1" id="KW-0732">Signal</keyword>
<name>D6D283_9BACE</name>
<sequence length="84" mass="8997">MKKSILSLLLACFLQINLAFAQNVMKGVVSDANGPLVGVVIHDKDNAKGTTSDMSGKYALNGAESGHTIEFRYLGYVTECGMGW</sequence>
<dbReference type="EMBL" id="FP929033">
    <property type="protein sequence ID" value="CBK68535.1"/>
    <property type="molecule type" value="Genomic_DNA"/>
</dbReference>
<organism evidence="2 3">
    <name type="scientific">Bacteroides xylanisolvens XB1A</name>
    <dbReference type="NCBI Taxonomy" id="657309"/>
    <lineage>
        <taxon>Bacteria</taxon>
        <taxon>Pseudomonadati</taxon>
        <taxon>Bacteroidota</taxon>
        <taxon>Bacteroidia</taxon>
        <taxon>Bacteroidales</taxon>
        <taxon>Bacteroidaceae</taxon>
        <taxon>Bacteroides</taxon>
    </lineage>
</organism>